<dbReference type="GO" id="GO:0016887">
    <property type="term" value="F:ATP hydrolysis activity"/>
    <property type="evidence" value="ECO:0007669"/>
    <property type="project" value="InterPro"/>
</dbReference>
<feature type="domain" description="ABC transporter" evidence="3">
    <location>
        <begin position="7"/>
        <end position="237"/>
    </location>
</feature>
<dbReference type="Proteomes" id="UP000239720">
    <property type="component" value="Unassembled WGS sequence"/>
</dbReference>
<dbReference type="SUPFAM" id="SSF52540">
    <property type="entry name" value="P-loop containing nucleoside triphosphate hydrolases"/>
    <property type="match status" value="1"/>
</dbReference>
<name>A0A2K9EN75_9FIRM</name>
<dbReference type="EMBL" id="CP025197">
    <property type="protein sequence ID" value="AUG56920.1"/>
    <property type="molecule type" value="Genomic_DNA"/>
</dbReference>
<dbReference type="InterPro" id="IPR027417">
    <property type="entry name" value="P-loop_NTPase"/>
</dbReference>
<organism evidence="4 6">
    <name type="scientific">Acetivibrio saccincola</name>
    <dbReference type="NCBI Taxonomy" id="1677857"/>
    <lineage>
        <taxon>Bacteria</taxon>
        <taxon>Bacillati</taxon>
        <taxon>Bacillota</taxon>
        <taxon>Clostridia</taxon>
        <taxon>Eubacteriales</taxon>
        <taxon>Oscillospiraceae</taxon>
        <taxon>Acetivibrio</taxon>
    </lineage>
</organism>
<dbReference type="KEGG" id="hsc:HVS_04935"/>
<dbReference type="OrthoDB" id="9809205at2"/>
<dbReference type="PROSITE" id="PS50893">
    <property type="entry name" value="ABC_TRANSPORTER_2"/>
    <property type="match status" value="1"/>
</dbReference>
<gene>
    <name evidence="4" type="primary">ybhF1</name>
    <name evidence="5" type="ORF">B9R14_09500</name>
    <name evidence="4" type="ORF">HVS_04935</name>
</gene>
<reference evidence="4 6" key="1">
    <citation type="submission" date="2017-12" db="EMBL/GenBank/DDBJ databases">
        <title>Complete genome sequence of Herbivorax saccincola GGR1, a novel Cellulosome-producing hydrolytic bacterium in a thermophilic biogas plant, established by Illumina and Nanopore MinION sequencing.</title>
        <authorList>
            <person name="Pechtl A."/>
            <person name="Ruckert C."/>
            <person name="Koeck D.E."/>
            <person name="Maus I."/>
            <person name="Winkler A."/>
            <person name="Kalinowski J."/>
            <person name="Puhler A."/>
            <person name="Schwarz W.W."/>
            <person name="Zverlov V.V."/>
            <person name="Schluter A."/>
            <person name="Liebl W."/>
        </authorList>
    </citation>
    <scope>NUCLEOTIDE SEQUENCE [LARGE SCALE GENOMIC DNA]</scope>
    <source>
        <strain evidence="4">GGR1</strain>
        <strain evidence="6">SR1</strain>
    </source>
</reference>
<keyword evidence="6" id="KW-1185">Reference proteome</keyword>
<evidence type="ECO:0000313" key="4">
    <source>
        <dbReference type="EMBL" id="AUG56920.1"/>
    </source>
</evidence>
<evidence type="ECO:0000256" key="1">
    <source>
        <dbReference type="ARBA" id="ARBA00022741"/>
    </source>
</evidence>
<dbReference type="InterPro" id="IPR003439">
    <property type="entry name" value="ABC_transporter-like_ATP-bd"/>
</dbReference>
<keyword evidence="1" id="KW-0547">Nucleotide-binding</keyword>
<accession>A0A2K9EN75</accession>
<evidence type="ECO:0000313" key="6">
    <source>
        <dbReference type="Proteomes" id="UP000233534"/>
    </source>
</evidence>
<dbReference type="InterPro" id="IPR003593">
    <property type="entry name" value="AAA+_ATPase"/>
</dbReference>
<evidence type="ECO:0000313" key="7">
    <source>
        <dbReference type="Proteomes" id="UP000239720"/>
    </source>
</evidence>
<dbReference type="Pfam" id="PF00005">
    <property type="entry name" value="ABC_tran"/>
    <property type="match status" value="1"/>
</dbReference>
<proteinExistence type="predicted"/>
<dbReference type="GO" id="GO:0005524">
    <property type="term" value="F:ATP binding"/>
    <property type="evidence" value="ECO:0007669"/>
    <property type="project" value="UniProtKB-KW"/>
</dbReference>
<dbReference type="AlphaFoldDB" id="A0A2K9EN75"/>
<dbReference type="PROSITE" id="PS00211">
    <property type="entry name" value="ABC_TRANSPORTER_1"/>
    <property type="match status" value="1"/>
</dbReference>
<keyword evidence="2 4" id="KW-0067">ATP-binding</keyword>
<dbReference type="Gene3D" id="3.40.50.300">
    <property type="entry name" value="P-loop containing nucleotide triphosphate hydrolases"/>
    <property type="match status" value="1"/>
</dbReference>
<dbReference type="PANTHER" id="PTHR43582:SF2">
    <property type="entry name" value="LINEARMYCIN RESISTANCE ATP-BINDING PROTEIN LNRL"/>
    <property type="match status" value="1"/>
</dbReference>
<evidence type="ECO:0000256" key="2">
    <source>
        <dbReference type="ARBA" id="ARBA00022840"/>
    </source>
</evidence>
<evidence type="ECO:0000313" key="5">
    <source>
        <dbReference type="EMBL" id="PQQ66947.1"/>
    </source>
</evidence>
<dbReference type="RefSeq" id="WP_101299753.1">
    <property type="nucleotide sequence ID" value="NZ_CP025197.1"/>
</dbReference>
<dbReference type="SMART" id="SM00382">
    <property type="entry name" value="AAA"/>
    <property type="match status" value="1"/>
</dbReference>
<dbReference type="PANTHER" id="PTHR43582">
    <property type="entry name" value="LINEARMYCIN RESISTANCE ATP-BINDING PROTEIN LNRL"/>
    <property type="match status" value="1"/>
</dbReference>
<protein>
    <submittedName>
        <fullName evidence="4">Putative ABC transporter ATP-binding protein YbhF</fullName>
    </submittedName>
</protein>
<evidence type="ECO:0000259" key="3">
    <source>
        <dbReference type="PROSITE" id="PS50893"/>
    </source>
</evidence>
<dbReference type="InterPro" id="IPR017871">
    <property type="entry name" value="ABC_transporter-like_CS"/>
</dbReference>
<dbReference type="CDD" id="cd03263">
    <property type="entry name" value="ABC_subfamily_A"/>
    <property type="match status" value="1"/>
</dbReference>
<dbReference type="EMBL" id="NEMB01000003">
    <property type="protein sequence ID" value="PQQ66947.1"/>
    <property type="molecule type" value="Genomic_DNA"/>
</dbReference>
<sequence length="238" mass="26603">MPEDTFVKVKNLKKSYGNVEALKGISFEIKRGEILGIVGPNGAGKSTFFSILATISKANSGDIIVDGKSITKDKQYIKKNIGYVPQEIALYYSLSGWDNLNFWAGIYGLSGKEKRVAVENAISDMNLQDVIKRRVDTYSGGMKRRLNIAIGLLHNPMLIIMDEPLVGVDIISKRKIMDKILKLKLEGRAIVFSSHSTDEVEKLCDRIVLLEEGRVKTCGKLDDILKEYNKDSLEDIFI</sequence>
<dbReference type="Proteomes" id="UP000233534">
    <property type="component" value="Chromosome"/>
</dbReference>
<reference evidence="5 7" key="2">
    <citation type="journal article" date="2018" name="Syst. Appl. Microbiol.">
        <title>Characterization and high-quality draft genome sequence of Herbivorax saccincola A7, an anaerobic, alkaliphilic, thermophilic, cellulolytic, and xylanolytic bacterium.</title>
        <authorList>
            <person name="Aikawa S."/>
            <person name="Baramee S."/>
            <person name="Sermsathanaswadi J."/>
            <person name="Thianheng P."/>
            <person name="Tachaapaikoon C."/>
            <person name="Shikata A."/>
            <person name="Waeonukul R."/>
            <person name="Pason P."/>
            <person name="Ratanakhanokchai K."/>
            <person name="Kosugi A."/>
        </authorList>
    </citation>
    <scope>NUCLEOTIDE SEQUENCE [LARGE SCALE GENOMIC DNA]</scope>
    <source>
        <strain evidence="5 7">A7</strain>
    </source>
</reference>